<protein>
    <submittedName>
        <fullName evidence="1">DUF2452 domain-containing protein</fullName>
    </submittedName>
</protein>
<sequence>MDKTPNPQGKGLVPVLESLAASRASIAAVPPKTIDQISSELFTSLFVLQSDFKFRPVVGRSYWLYRKGERFWLSLLAPHEWSAAAHGQVIGECSLHEDITWTLTLDAAAARDTALLELIEARKQAFERRLEAAAAVDETLPVFDESLPFYQRVFASALAHSLRVSMQKSGIEGLSYDEARGLLAAPETDAPD</sequence>
<dbReference type="EMBL" id="QZMU01000001">
    <property type="protein sequence ID" value="RRQ20881.1"/>
    <property type="molecule type" value="Genomic_DNA"/>
</dbReference>
<accession>A0A426QGK3</accession>
<gene>
    <name evidence="1" type="ORF">D6C00_02135</name>
</gene>
<name>A0A426QGK3_9GAMM</name>
<proteinExistence type="predicted"/>
<evidence type="ECO:0000313" key="1">
    <source>
        <dbReference type="EMBL" id="RRQ20881.1"/>
    </source>
</evidence>
<dbReference type="AlphaFoldDB" id="A0A426QGK3"/>
<dbReference type="Proteomes" id="UP000287798">
    <property type="component" value="Unassembled WGS sequence"/>
</dbReference>
<reference evidence="1 2" key="1">
    <citation type="journal article" date="2010" name="Int. J. Syst. Evol. Microbiol.">
        <title>Thiohalobacter thiocyanaticus gen. nov., sp. nov., a moderately halophilic, sulfur-oxidizing gammaproteobacterium from hypersaline lakes, that utilizes thiocyanate.</title>
        <authorList>
            <person name="Sorokin D.Y."/>
            <person name="Kovaleva O.L."/>
            <person name="Tourova T.P."/>
            <person name="Muyzer G."/>
        </authorList>
    </citation>
    <scope>NUCLEOTIDE SEQUENCE [LARGE SCALE GENOMIC DNA]</scope>
    <source>
        <strain evidence="1 2">Hrh1</strain>
    </source>
</reference>
<organism evidence="1 2">
    <name type="scientific">Thiohalobacter thiocyanaticus</name>
    <dbReference type="NCBI Taxonomy" id="585455"/>
    <lineage>
        <taxon>Bacteria</taxon>
        <taxon>Pseudomonadati</taxon>
        <taxon>Pseudomonadota</taxon>
        <taxon>Gammaproteobacteria</taxon>
        <taxon>Thiohalobacterales</taxon>
        <taxon>Thiohalobacteraceae</taxon>
        <taxon>Thiohalobacter</taxon>
    </lineage>
</organism>
<keyword evidence="2" id="KW-1185">Reference proteome</keyword>
<comment type="caution">
    <text evidence="1">The sequence shown here is derived from an EMBL/GenBank/DDBJ whole genome shotgun (WGS) entry which is preliminary data.</text>
</comment>
<dbReference type="OrthoDB" id="662061at2"/>
<dbReference type="Pfam" id="PF10504">
    <property type="entry name" value="DUF2452"/>
    <property type="match status" value="1"/>
</dbReference>
<dbReference type="InterPro" id="IPR019534">
    <property type="entry name" value="DUF2452"/>
</dbReference>
<dbReference type="RefSeq" id="WP_125180095.1">
    <property type="nucleotide sequence ID" value="NZ_QZMU01000001.1"/>
</dbReference>
<evidence type="ECO:0000313" key="2">
    <source>
        <dbReference type="Proteomes" id="UP000287798"/>
    </source>
</evidence>